<dbReference type="EMBL" id="CP009440">
    <property type="protein sequence ID" value="AJI53481.1"/>
    <property type="molecule type" value="Genomic_DNA"/>
</dbReference>
<comment type="similarity">
    <text evidence="1 2">Belongs to the UPF0102 family.</text>
</comment>
<dbReference type="SUPFAM" id="SSF52980">
    <property type="entry name" value="Restriction endonuclease-like"/>
    <property type="match status" value="1"/>
</dbReference>
<dbReference type="RefSeq" id="WP_044525675.1">
    <property type="nucleotide sequence ID" value="NZ_CP009440.1"/>
</dbReference>
<gene>
    <name evidence="3" type="ORF">LA55_419</name>
</gene>
<dbReference type="STRING" id="28110.KU46_947"/>
<evidence type="ECO:0000313" key="4">
    <source>
        <dbReference type="Proteomes" id="UP000031830"/>
    </source>
</evidence>
<proteinExistence type="inferred from homology"/>
<dbReference type="KEGG" id="fpz:LA55_419"/>
<dbReference type="InterPro" id="IPR011335">
    <property type="entry name" value="Restrct_endonuc-II-like"/>
</dbReference>
<dbReference type="GO" id="GO:0003676">
    <property type="term" value="F:nucleic acid binding"/>
    <property type="evidence" value="ECO:0007669"/>
    <property type="project" value="InterPro"/>
</dbReference>
<dbReference type="Proteomes" id="UP000031830">
    <property type="component" value="Chromosome"/>
</dbReference>
<protein>
    <recommendedName>
        <fullName evidence="2">UPF0102 protein LA55_419</fullName>
    </recommendedName>
</protein>
<dbReference type="InterPro" id="IPR003509">
    <property type="entry name" value="UPF0102_YraN-like"/>
</dbReference>
<dbReference type="NCBIfam" id="NF011275">
    <property type="entry name" value="PRK14682.1"/>
    <property type="match status" value="1"/>
</dbReference>
<dbReference type="OrthoDB" id="9794876at2"/>
<dbReference type="PANTHER" id="PTHR34039">
    <property type="entry name" value="UPF0102 PROTEIN YRAN"/>
    <property type="match status" value="1"/>
</dbReference>
<reference evidence="3 4" key="1">
    <citation type="journal article" date="2015" name="Genome Announc.">
        <title>Genome sequencing of 18 francisella strains to aid in assay development and testing.</title>
        <authorList>
            <person name="Johnson S.L."/>
            <person name="Daligault H.E."/>
            <person name="Davenport K.W."/>
            <person name="Coyne S.R."/>
            <person name="Frey K.G."/>
            <person name="Koroleva G.I."/>
            <person name="Broomall S.M."/>
            <person name="Bishop-Lilly K.A."/>
            <person name="Bruce D.C."/>
            <person name="Chertkov O."/>
            <person name="Freitas T."/>
            <person name="Jaissle J."/>
            <person name="Ladner J.T."/>
            <person name="Rosenzweig C.N."/>
            <person name="Gibbons H.S."/>
            <person name="Palacios G.F."/>
            <person name="Redden C.L."/>
            <person name="Xu Y."/>
            <person name="Minogue T.D."/>
            <person name="Chain P.S."/>
        </authorList>
    </citation>
    <scope>NUCLEOTIDE SEQUENCE [LARGE SCALE GENOMIC DNA]</scope>
    <source>
        <strain evidence="3 4">GA01-2794</strain>
    </source>
</reference>
<dbReference type="CDD" id="cd20736">
    <property type="entry name" value="PoNe_Nuclease"/>
    <property type="match status" value="1"/>
</dbReference>
<accession>A0A0B6D3Q1</accession>
<sequence length="117" mass="13718">MKTIEIGNKAEEQASKFLQAKNLEILAQNFRALPYGEIDIIALEQNTLVFIEVKYRSKTKFAKAEEMLTYSKQQKLINTAHVFLQQNPKFEDYECRFDLIAINKEDINWIKNAFILN</sequence>
<organism evidence="3 4">
    <name type="scientific">Francisella philomiragia</name>
    <dbReference type="NCBI Taxonomy" id="28110"/>
    <lineage>
        <taxon>Bacteria</taxon>
        <taxon>Pseudomonadati</taxon>
        <taxon>Pseudomonadota</taxon>
        <taxon>Gammaproteobacteria</taxon>
        <taxon>Thiotrichales</taxon>
        <taxon>Francisellaceae</taxon>
        <taxon>Francisella</taxon>
    </lineage>
</organism>
<dbReference type="AlphaFoldDB" id="A0A0B6D3Q1"/>
<dbReference type="NCBIfam" id="NF009150">
    <property type="entry name" value="PRK12497.1-3"/>
    <property type="match status" value="1"/>
</dbReference>
<evidence type="ECO:0000256" key="2">
    <source>
        <dbReference type="HAMAP-Rule" id="MF_00048"/>
    </source>
</evidence>
<evidence type="ECO:0000256" key="1">
    <source>
        <dbReference type="ARBA" id="ARBA00006738"/>
    </source>
</evidence>
<name>A0A0B6D3Q1_9GAMM</name>
<dbReference type="HAMAP" id="MF_00048">
    <property type="entry name" value="UPF0102"/>
    <property type="match status" value="1"/>
</dbReference>
<dbReference type="Pfam" id="PF02021">
    <property type="entry name" value="UPF0102"/>
    <property type="match status" value="1"/>
</dbReference>
<dbReference type="PANTHER" id="PTHR34039:SF1">
    <property type="entry name" value="UPF0102 PROTEIN YRAN"/>
    <property type="match status" value="1"/>
</dbReference>
<dbReference type="Gene3D" id="3.40.1350.10">
    <property type="match status" value="1"/>
</dbReference>
<evidence type="ECO:0000313" key="3">
    <source>
        <dbReference type="EMBL" id="AJI53481.1"/>
    </source>
</evidence>
<dbReference type="InterPro" id="IPR011856">
    <property type="entry name" value="tRNA_endonuc-like_dom_sf"/>
</dbReference>
<dbReference type="NCBIfam" id="TIGR00252">
    <property type="entry name" value="YraN family protein"/>
    <property type="match status" value="1"/>
</dbReference>